<feature type="transmembrane region" description="Helical" evidence="1">
    <location>
        <begin position="7"/>
        <end position="25"/>
    </location>
</feature>
<dbReference type="Proteomes" id="UP000054498">
    <property type="component" value="Unassembled WGS sequence"/>
</dbReference>
<dbReference type="EMBL" id="KK100327">
    <property type="protein sequence ID" value="KIZ06817.1"/>
    <property type="molecule type" value="Genomic_DNA"/>
</dbReference>
<evidence type="ECO:0000313" key="2">
    <source>
        <dbReference type="EMBL" id="KIZ06817.1"/>
    </source>
</evidence>
<gene>
    <name evidence="2" type="ORF">MNEG_1134</name>
</gene>
<dbReference type="OrthoDB" id="539231at2759"/>
<dbReference type="RefSeq" id="XP_013905836.1">
    <property type="nucleotide sequence ID" value="XM_014050382.1"/>
</dbReference>
<organism evidence="2 3">
    <name type="scientific">Monoraphidium neglectum</name>
    <dbReference type="NCBI Taxonomy" id="145388"/>
    <lineage>
        <taxon>Eukaryota</taxon>
        <taxon>Viridiplantae</taxon>
        <taxon>Chlorophyta</taxon>
        <taxon>core chlorophytes</taxon>
        <taxon>Chlorophyceae</taxon>
        <taxon>CS clade</taxon>
        <taxon>Sphaeropleales</taxon>
        <taxon>Selenastraceae</taxon>
        <taxon>Monoraphidium</taxon>
    </lineage>
</organism>
<evidence type="ECO:0000256" key="1">
    <source>
        <dbReference type="SAM" id="Phobius"/>
    </source>
</evidence>
<feature type="transmembrane region" description="Helical" evidence="1">
    <location>
        <begin position="45"/>
        <end position="66"/>
    </location>
</feature>
<keyword evidence="3" id="KW-1185">Reference proteome</keyword>
<reference evidence="2 3" key="1">
    <citation type="journal article" date="2013" name="BMC Genomics">
        <title>Reconstruction of the lipid metabolism for the microalga Monoraphidium neglectum from its genome sequence reveals characteristics suitable for biofuel production.</title>
        <authorList>
            <person name="Bogen C."/>
            <person name="Al-Dilaimi A."/>
            <person name="Albersmeier A."/>
            <person name="Wichmann J."/>
            <person name="Grundmann M."/>
            <person name="Rupp O."/>
            <person name="Lauersen K.J."/>
            <person name="Blifernez-Klassen O."/>
            <person name="Kalinowski J."/>
            <person name="Goesmann A."/>
            <person name="Mussgnug J.H."/>
            <person name="Kruse O."/>
        </authorList>
    </citation>
    <scope>NUCLEOTIDE SEQUENCE [LARGE SCALE GENOMIC DNA]</scope>
    <source>
        <strain evidence="2 3">SAG 48.87</strain>
    </source>
</reference>
<keyword evidence="1" id="KW-0812">Transmembrane</keyword>
<accession>A0A0D2N351</accession>
<dbReference type="GeneID" id="25728592"/>
<name>A0A0D2N351_9CHLO</name>
<keyword evidence="1" id="KW-0472">Membrane</keyword>
<dbReference type="KEGG" id="mng:MNEG_1134"/>
<proteinExistence type="predicted"/>
<dbReference type="AlphaFoldDB" id="A0A0D2N351"/>
<protein>
    <submittedName>
        <fullName evidence="2">Uncharacterized protein</fullName>
    </submittedName>
</protein>
<feature type="transmembrane region" description="Helical" evidence="1">
    <location>
        <begin position="131"/>
        <end position="151"/>
    </location>
</feature>
<sequence length="237" mass="25430">MCWVVNMIVTSIYYILSFVTTTNLVKSYKLLDISVSNQIWHAPVAAAVLGGLLVLLFNLLSCAVLIRKSIEKRGPGFGYGFVVAMCFTLAFFVLLCGLVLDGFKEVVTQDLQVKLASSWSKYDTGAYNGTIAFAYICFIMFMLFCFALLVFQTAVSEELGIAAVRPNAPVNPYAQMAELPYPPAYGAPDAMAPPGMKVPLAGVPQGPMVPQQMQMGMMMGAAPQQGGLAGLGADNVV</sequence>
<feature type="transmembrane region" description="Helical" evidence="1">
    <location>
        <begin position="78"/>
        <end position="100"/>
    </location>
</feature>
<evidence type="ECO:0000313" key="3">
    <source>
        <dbReference type="Proteomes" id="UP000054498"/>
    </source>
</evidence>
<keyword evidence="1" id="KW-1133">Transmembrane helix</keyword>